<dbReference type="Gene3D" id="1.10.150.130">
    <property type="match status" value="1"/>
</dbReference>
<organism evidence="6 7">
    <name type="scientific">Cupriavidus pauculus</name>
    <dbReference type="NCBI Taxonomy" id="82633"/>
    <lineage>
        <taxon>Bacteria</taxon>
        <taxon>Pseudomonadati</taxon>
        <taxon>Pseudomonadota</taxon>
        <taxon>Betaproteobacteria</taxon>
        <taxon>Burkholderiales</taxon>
        <taxon>Burkholderiaceae</taxon>
        <taxon>Cupriavidus</taxon>
    </lineage>
</organism>
<dbReference type="CDD" id="cd00801">
    <property type="entry name" value="INT_P4_C"/>
    <property type="match status" value="1"/>
</dbReference>
<dbReference type="RefSeq" id="WP_101683356.1">
    <property type="nucleotide sequence ID" value="NZ_PJRP01000010.1"/>
</dbReference>
<dbReference type="GO" id="GO:0006310">
    <property type="term" value="P:DNA recombination"/>
    <property type="evidence" value="ECO:0007669"/>
    <property type="project" value="UniProtKB-KW"/>
</dbReference>
<evidence type="ECO:0000313" key="7">
    <source>
        <dbReference type="Proteomes" id="UP000234341"/>
    </source>
</evidence>
<dbReference type="InterPro" id="IPR013762">
    <property type="entry name" value="Integrase-like_cat_sf"/>
</dbReference>
<dbReference type="PANTHER" id="PTHR30629">
    <property type="entry name" value="PROPHAGE INTEGRASE"/>
    <property type="match status" value="1"/>
</dbReference>
<accession>A0A2N5C956</accession>
<evidence type="ECO:0000256" key="4">
    <source>
        <dbReference type="ARBA" id="ARBA00023172"/>
    </source>
</evidence>
<comment type="caution">
    <text evidence="6">The sequence shown here is derived from an EMBL/GenBank/DDBJ whole genome shotgun (WGS) entry which is preliminary data.</text>
</comment>
<evidence type="ECO:0000256" key="2">
    <source>
        <dbReference type="ARBA" id="ARBA00022908"/>
    </source>
</evidence>
<dbReference type="GO" id="GO:0015074">
    <property type="term" value="P:DNA integration"/>
    <property type="evidence" value="ECO:0007669"/>
    <property type="project" value="UniProtKB-KW"/>
</dbReference>
<dbReference type="EMBL" id="PJRP01000010">
    <property type="protein sequence ID" value="PLP98747.1"/>
    <property type="molecule type" value="Genomic_DNA"/>
</dbReference>
<dbReference type="OrthoDB" id="9775880at2"/>
<feature type="domain" description="Tyr recombinase" evidence="5">
    <location>
        <begin position="214"/>
        <end position="395"/>
    </location>
</feature>
<proteinExistence type="inferred from homology"/>
<dbReference type="InterPro" id="IPR050808">
    <property type="entry name" value="Phage_Integrase"/>
</dbReference>
<dbReference type="Gene3D" id="1.10.443.10">
    <property type="entry name" value="Intergrase catalytic core"/>
    <property type="match status" value="1"/>
</dbReference>
<dbReference type="Pfam" id="PF13356">
    <property type="entry name" value="Arm-DNA-bind_3"/>
    <property type="match status" value="1"/>
</dbReference>
<comment type="similarity">
    <text evidence="1">Belongs to the 'phage' integrase family.</text>
</comment>
<dbReference type="PROSITE" id="PS51898">
    <property type="entry name" value="TYR_RECOMBINASE"/>
    <property type="match status" value="1"/>
</dbReference>
<evidence type="ECO:0000259" key="5">
    <source>
        <dbReference type="PROSITE" id="PS51898"/>
    </source>
</evidence>
<dbReference type="Gene3D" id="3.30.160.390">
    <property type="entry name" value="Integrase, DNA-binding domain"/>
    <property type="match status" value="1"/>
</dbReference>
<sequence>MARLTKSFVDKLVPPATGYDLHWCSETKGFGLRCTAAGKVTYIVQGRIHGKSARITIGPHGVFTVDQAREVAREHLRSMRLGTDPREVAKEEAVAKVTLRDVADAYLRDRPLKESSKGEIERHVTTTFDAWLKKPIASVTREAVTKRFNEVKTKGLRGDGPAPAQANQAFSILRALINYAIREYRKPDGSAVLTDNPVDVLYKKWAPLKPRTRRIPDGKVGAVWSLLSQSRDSAYNRDTLASIDLVMFLMLTGARIGEASALTWDRVNLEEGWWHIPDPKNSNPVWLPLSKQAVDLLTTRQRVNGSPYVFTSWGKSGHLKDPRDTMKKVAEVAGTHLSPHDLRRTFTTIGVAVCGIDLHKIELLTNHVPRGVTARHYLETSHLQYLLPEVQRIADWIVEQGRVADAVATGANVVALRA</sequence>
<keyword evidence="2" id="KW-0229">DNA integration</keyword>
<dbReference type="Pfam" id="PF00589">
    <property type="entry name" value="Phage_integrase"/>
    <property type="match status" value="1"/>
</dbReference>
<keyword evidence="4" id="KW-0233">DNA recombination</keyword>
<dbReference type="InterPro" id="IPR011010">
    <property type="entry name" value="DNA_brk_join_enz"/>
</dbReference>
<dbReference type="SUPFAM" id="SSF56349">
    <property type="entry name" value="DNA breaking-rejoining enzymes"/>
    <property type="match status" value="1"/>
</dbReference>
<keyword evidence="3" id="KW-0238">DNA-binding</keyword>
<evidence type="ECO:0000256" key="1">
    <source>
        <dbReference type="ARBA" id="ARBA00008857"/>
    </source>
</evidence>
<protein>
    <submittedName>
        <fullName evidence="6">Integrase</fullName>
    </submittedName>
</protein>
<dbReference type="InterPro" id="IPR025166">
    <property type="entry name" value="Integrase_DNA_bind_dom"/>
</dbReference>
<dbReference type="Proteomes" id="UP000234341">
    <property type="component" value="Unassembled WGS sequence"/>
</dbReference>
<dbReference type="InterPro" id="IPR038488">
    <property type="entry name" value="Integrase_DNA-bd_sf"/>
</dbReference>
<dbReference type="InterPro" id="IPR010998">
    <property type="entry name" value="Integrase_recombinase_N"/>
</dbReference>
<evidence type="ECO:0000313" key="6">
    <source>
        <dbReference type="EMBL" id="PLP98747.1"/>
    </source>
</evidence>
<dbReference type="GO" id="GO:0003677">
    <property type="term" value="F:DNA binding"/>
    <property type="evidence" value="ECO:0007669"/>
    <property type="project" value="UniProtKB-KW"/>
</dbReference>
<dbReference type="PANTHER" id="PTHR30629:SF2">
    <property type="entry name" value="PROPHAGE INTEGRASE INTS-RELATED"/>
    <property type="match status" value="1"/>
</dbReference>
<name>A0A2N5C956_9BURK</name>
<reference evidence="6 7" key="1">
    <citation type="submission" date="2017-12" db="EMBL/GenBank/DDBJ databases">
        <title>Genome sequence of the active heterotrophic nitrifier-denitrifier, Cupriavidus pauculus UM1.</title>
        <authorList>
            <person name="Putonti C."/>
            <person name="Castignetti D."/>
        </authorList>
    </citation>
    <scope>NUCLEOTIDE SEQUENCE [LARGE SCALE GENOMIC DNA]</scope>
    <source>
        <strain evidence="6 7">UM1</strain>
    </source>
</reference>
<dbReference type="InterPro" id="IPR002104">
    <property type="entry name" value="Integrase_catalytic"/>
</dbReference>
<dbReference type="AlphaFoldDB" id="A0A2N5C956"/>
<gene>
    <name evidence="6" type="ORF">CYJ10_20855</name>
</gene>
<evidence type="ECO:0000256" key="3">
    <source>
        <dbReference type="ARBA" id="ARBA00023125"/>
    </source>
</evidence>